<dbReference type="EMBL" id="QDKL01000002">
    <property type="protein sequence ID" value="RZF21836.1"/>
    <property type="molecule type" value="Genomic_DNA"/>
</dbReference>
<sequence>MYKMRKILLFFTIISGQIIFASECFSEHLKEAIEQNRQRRGFYASISNNKSKSISNKLIFAEKIAHFYSKGLNKKLRSYREAGIPILCLDFIEMSKSPTYLGKQAPPTLMYNEIDSIGAKDLKKNLKEMLSEDRFHHITDFIEEELSNEIKYGPYNCLFKHVLESLGRTSYLTPYYIEHAKSIGLKSPQKLLKNYLKMNISALSFARYLDKKASSLQEKGIGILCRDVPHIPLRLDYEMELSKY</sequence>
<organism evidence="1 2">
    <name type="scientific">Halobacteriovorax vibrionivorans</name>
    <dbReference type="NCBI Taxonomy" id="2152716"/>
    <lineage>
        <taxon>Bacteria</taxon>
        <taxon>Pseudomonadati</taxon>
        <taxon>Bdellovibrionota</taxon>
        <taxon>Bacteriovoracia</taxon>
        <taxon>Bacteriovoracales</taxon>
        <taxon>Halobacteriovoraceae</taxon>
        <taxon>Halobacteriovorax</taxon>
    </lineage>
</organism>
<proteinExistence type="predicted"/>
<accession>A0ABY0IFV5</accession>
<gene>
    <name evidence="1" type="ORF">DAY19_09105</name>
</gene>
<evidence type="ECO:0000313" key="2">
    <source>
        <dbReference type="Proteomes" id="UP000443582"/>
    </source>
</evidence>
<comment type="caution">
    <text evidence="1">The sequence shown here is derived from an EMBL/GenBank/DDBJ whole genome shotgun (WGS) entry which is preliminary data.</text>
</comment>
<keyword evidence="2" id="KW-1185">Reference proteome</keyword>
<dbReference type="Proteomes" id="UP000443582">
    <property type="component" value="Unassembled WGS sequence"/>
</dbReference>
<dbReference type="RefSeq" id="WP_115361629.1">
    <property type="nucleotide sequence ID" value="NZ_QDKL01000002.1"/>
</dbReference>
<evidence type="ECO:0000313" key="1">
    <source>
        <dbReference type="EMBL" id="RZF21836.1"/>
    </source>
</evidence>
<protein>
    <submittedName>
        <fullName evidence="1">Uncharacterized protein</fullName>
    </submittedName>
</protein>
<name>A0ABY0IFV5_9BACT</name>
<reference evidence="2" key="1">
    <citation type="journal article" date="2019" name="Int. J. Syst. Evol. Microbiol.">
        <title>Halobacteriovorax valvorus sp. nov., a novel prokaryotic predator isolated from coastal seawater of China.</title>
        <authorList>
            <person name="Chen M.-X."/>
        </authorList>
    </citation>
    <scope>NUCLEOTIDE SEQUENCE [LARGE SCALE GENOMIC DNA]</scope>
    <source>
        <strain evidence="2">BL9</strain>
    </source>
</reference>